<protein>
    <recommendedName>
        <fullName evidence="3">DUF4371 domain-containing protein</fullName>
    </recommendedName>
</protein>
<dbReference type="AlphaFoldDB" id="A0A1J4KLZ8"/>
<proteinExistence type="predicted"/>
<sequence length="696" mass="80686">MKQFNNWRTEKIKTESDRFGHTYMICQNTRINPETKQIEICGYSCRADRKKPQHQCFEWAKSIEHKNKITNYGTLEIHHSKQFSHDLLLQMFMKWIGKNDISIRAACSKETFDLLHAFIKFGQDSVIFKKTNQVKSANELFPHIDRKKFTTQFIEFSQKQFNENEKQFQNATINALALDAWSVDGVHFLEIMVVNSLIQAQPLLVASYSNFPDTTDSYKQAVFSLLLSLHNKGIEIGSIVSDNLIRQVAAISPFSEQSIQNDCSMSKILPGIGSIIHVRCACHTLQLALHDMSNELEIYSSMEDEAKNMIKLFRQAEISCSLNMKCPSYSDTRWNSLFLSIHWFVVNFDPIIEFMCSRIDSNTKLFDIILENYEEICHFLFEALPVLYSVLLPFFQLTEILETDSLSICNVYSYIHMARLACLNIASEINSNAVEIAKTITSKIDIRFFNSTDGTIFYLAHSFSPFGRNDFRSMLDKSMLAGEVKFLEDKIWKPQFIIKQAYINNLMNLLQKRSENFTEIIQKNINRQLKSPYDFNDTMEFESDDELYTFIENPSDLEDELEFERLFKDEGDNSYAEYLLTTARVSEKLNRPVDYHEISIESRQENFLDMTTHLLGEIAVHLGMDSNEVQSSYIHYILCNTCEDLIGRCYCCPLSDFWNFLGGNSIYKCLAEIAKRLLVCPASEACVERRIKIQKN</sequence>
<dbReference type="RefSeq" id="XP_068363533.1">
    <property type="nucleotide sequence ID" value="XM_068501352.1"/>
</dbReference>
<organism evidence="1 2">
    <name type="scientific">Tritrichomonas foetus</name>
    <dbReference type="NCBI Taxonomy" id="1144522"/>
    <lineage>
        <taxon>Eukaryota</taxon>
        <taxon>Metamonada</taxon>
        <taxon>Parabasalia</taxon>
        <taxon>Tritrichomonadida</taxon>
        <taxon>Tritrichomonadidae</taxon>
        <taxon>Tritrichomonas</taxon>
    </lineage>
</organism>
<keyword evidence="2" id="KW-1185">Reference proteome</keyword>
<dbReference type="SUPFAM" id="SSF53098">
    <property type="entry name" value="Ribonuclease H-like"/>
    <property type="match status" value="1"/>
</dbReference>
<dbReference type="VEuPathDB" id="TrichDB:TRFO_20362"/>
<gene>
    <name evidence="1" type="ORF">TRFO_20362</name>
</gene>
<comment type="caution">
    <text evidence="1">The sequence shown here is derived from an EMBL/GenBank/DDBJ whole genome shotgun (WGS) entry which is preliminary data.</text>
</comment>
<dbReference type="InterPro" id="IPR012337">
    <property type="entry name" value="RNaseH-like_sf"/>
</dbReference>
<dbReference type="Proteomes" id="UP000179807">
    <property type="component" value="Unassembled WGS sequence"/>
</dbReference>
<evidence type="ECO:0000313" key="1">
    <source>
        <dbReference type="EMBL" id="OHT10397.1"/>
    </source>
</evidence>
<evidence type="ECO:0000313" key="2">
    <source>
        <dbReference type="Proteomes" id="UP000179807"/>
    </source>
</evidence>
<evidence type="ECO:0008006" key="3">
    <source>
        <dbReference type="Google" id="ProtNLM"/>
    </source>
</evidence>
<dbReference type="OrthoDB" id="10674660at2759"/>
<dbReference type="EMBL" id="MLAK01000613">
    <property type="protein sequence ID" value="OHT10397.1"/>
    <property type="molecule type" value="Genomic_DNA"/>
</dbReference>
<reference evidence="1" key="1">
    <citation type="submission" date="2016-10" db="EMBL/GenBank/DDBJ databases">
        <authorList>
            <person name="Benchimol M."/>
            <person name="Almeida L.G."/>
            <person name="Vasconcelos A.T."/>
            <person name="Perreira-Neves A."/>
            <person name="Rosa I.A."/>
            <person name="Tasca T."/>
            <person name="Bogo M.R."/>
            <person name="de Souza W."/>
        </authorList>
    </citation>
    <scope>NUCLEOTIDE SEQUENCE [LARGE SCALE GENOMIC DNA]</scope>
    <source>
        <strain evidence="1">K</strain>
    </source>
</reference>
<dbReference type="GeneID" id="94836056"/>
<accession>A0A1J4KLZ8</accession>
<name>A0A1J4KLZ8_9EUKA</name>